<sequence>MNRQPPPGYRAHRWVLFGVLALVALALVADTLLNLLAWLLTPGTS</sequence>
<keyword evidence="1" id="KW-0812">Transmembrane</keyword>
<dbReference type="Proteomes" id="UP001500729">
    <property type="component" value="Unassembled WGS sequence"/>
</dbReference>
<feature type="transmembrane region" description="Helical" evidence="1">
    <location>
        <begin position="14"/>
        <end position="40"/>
    </location>
</feature>
<evidence type="ECO:0000313" key="2">
    <source>
        <dbReference type="EMBL" id="GAA0522644.1"/>
    </source>
</evidence>
<keyword evidence="1" id="KW-1133">Transmembrane helix</keyword>
<protein>
    <submittedName>
        <fullName evidence="2">Uncharacterized protein</fullName>
    </submittedName>
</protein>
<evidence type="ECO:0000256" key="1">
    <source>
        <dbReference type="SAM" id="Phobius"/>
    </source>
</evidence>
<gene>
    <name evidence="2" type="ORF">GCM10009533_22320</name>
</gene>
<dbReference type="EMBL" id="BAAAGS010000011">
    <property type="protein sequence ID" value="GAA0522644.1"/>
    <property type="molecule type" value="Genomic_DNA"/>
</dbReference>
<organism evidence="2 3">
    <name type="scientific">Saccharopolyspora erythraea</name>
    <name type="common">Streptomyces erythraeus</name>
    <dbReference type="NCBI Taxonomy" id="1836"/>
    <lineage>
        <taxon>Bacteria</taxon>
        <taxon>Bacillati</taxon>
        <taxon>Actinomycetota</taxon>
        <taxon>Actinomycetes</taxon>
        <taxon>Pseudonocardiales</taxon>
        <taxon>Pseudonocardiaceae</taxon>
        <taxon>Saccharopolyspora</taxon>
    </lineage>
</organism>
<evidence type="ECO:0000313" key="3">
    <source>
        <dbReference type="Proteomes" id="UP001500729"/>
    </source>
</evidence>
<proteinExistence type="predicted"/>
<reference evidence="2 3" key="1">
    <citation type="journal article" date="2019" name="Int. J. Syst. Evol. Microbiol.">
        <title>The Global Catalogue of Microorganisms (GCM) 10K type strain sequencing project: providing services to taxonomists for standard genome sequencing and annotation.</title>
        <authorList>
            <consortium name="The Broad Institute Genomics Platform"/>
            <consortium name="The Broad Institute Genome Sequencing Center for Infectious Disease"/>
            <person name="Wu L."/>
            <person name="Ma J."/>
        </authorList>
    </citation>
    <scope>NUCLEOTIDE SEQUENCE [LARGE SCALE GENOMIC DNA]</scope>
    <source>
        <strain evidence="2 3">JCM 10303</strain>
    </source>
</reference>
<keyword evidence="3" id="KW-1185">Reference proteome</keyword>
<dbReference type="RefSeq" id="WP_009945312.1">
    <property type="nucleotide sequence ID" value="NZ_BAAAGS010000011.1"/>
</dbReference>
<name>A0ABN1CPI8_SACER</name>
<keyword evidence="1" id="KW-0472">Membrane</keyword>
<comment type="caution">
    <text evidence="2">The sequence shown here is derived from an EMBL/GenBank/DDBJ whole genome shotgun (WGS) entry which is preliminary data.</text>
</comment>
<accession>A0ABN1CPI8</accession>